<accession>T0ZQA2</accession>
<dbReference type="Gene3D" id="1.20.1270.390">
    <property type="match status" value="1"/>
</dbReference>
<evidence type="ECO:0000259" key="1">
    <source>
        <dbReference type="PROSITE" id="PS50910"/>
    </source>
</evidence>
<proteinExistence type="predicted"/>
<dbReference type="EMBL" id="AUZX01014877">
    <property type="protein sequence ID" value="EQD30914.1"/>
    <property type="molecule type" value="Genomic_DNA"/>
</dbReference>
<name>T0ZQA2_9ZZZZ</name>
<dbReference type="PROSITE" id="PS50910">
    <property type="entry name" value="HEPN"/>
    <property type="match status" value="1"/>
</dbReference>
<comment type="caution">
    <text evidence="2">The sequence shown here is derived from an EMBL/GenBank/DDBJ whole genome shotgun (WGS) entry which is preliminary data.</text>
</comment>
<dbReference type="InterPro" id="IPR007842">
    <property type="entry name" value="HEPN_dom"/>
</dbReference>
<dbReference type="Pfam" id="PF14346">
    <property type="entry name" value="DUF4398"/>
    <property type="match status" value="1"/>
</dbReference>
<evidence type="ECO:0000313" key="2">
    <source>
        <dbReference type="EMBL" id="EQD30914.1"/>
    </source>
</evidence>
<feature type="non-terminal residue" evidence="2">
    <location>
        <position position="92"/>
    </location>
</feature>
<dbReference type="InterPro" id="IPR025511">
    <property type="entry name" value="DUF4398"/>
</dbReference>
<protein>
    <recommendedName>
        <fullName evidence="1">HEPN domain-containing protein</fullName>
    </recommendedName>
</protein>
<feature type="domain" description="HEPN" evidence="1">
    <location>
        <begin position="58"/>
        <end position="92"/>
    </location>
</feature>
<reference evidence="2" key="2">
    <citation type="journal article" date="2014" name="ISME J.">
        <title>Microbial stratification in low pH oxic and suboxic macroscopic growths along an acid mine drainage.</title>
        <authorList>
            <person name="Mendez-Garcia C."/>
            <person name="Mesa V."/>
            <person name="Sprenger R.R."/>
            <person name="Richter M."/>
            <person name="Diez M.S."/>
            <person name="Solano J."/>
            <person name="Bargiela R."/>
            <person name="Golyshina O.V."/>
            <person name="Manteca A."/>
            <person name="Ramos J.L."/>
            <person name="Gallego J.R."/>
            <person name="Llorente I."/>
            <person name="Martins Dos Santos V.A."/>
            <person name="Jensen O.N."/>
            <person name="Pelaez A.I."/>
            <person name="Sanchez J."/>
            <person name="Ferrer M."/>
        </authorList>
    </citation>
    <scope>NUCLEOTIDE SEQUENCE</scope>
</reference>
<reference evidence="2" key="1">
    <citation type="submission" date="2013-08" db="EMBL/GenBank/DDBJ databases">
        <authorList>
            <person name="Mendez C."/>
            <person name="Richter M."/>
            <person name="Ferrer M."/>
            <person name="Sanchez J."/>
        </authorList>
    </citation>
    <scope>NUCLEOTIDE SEQUENCE</scope>
</reference>
<sequence length="92" mass="10007">SLINRPRLAMTGIVFLSTLTLAGCMSSGPRPDVAISQAKTAVDQADRAGTRNYAAYDLTLAKDKLKKAKKEMKEGDYKEARFLANEAKVDAE</sequence>
<feature type="non-terminal residue" evidence="2">
    <location>
        <position position="1"/>
    </location>
</feature>
<dbReference type="AlphaFoldDB" id="T0ZQA2"/>
<organism evidence="2">
    <name type="scientific">mine drainage metagenome</name>
    <dbReference type="NCBI Taxonomy" id="410659"/>
    <lineage>
        <taxon>unclassified sequences</taxon>
        <taxon>metagenomes</taxon>
        <taxon>ecological metagenomes</taxon>
    </lineage>
</organism>
<gene>
    <name evidence="2" type="ORF">B1A_20168</name>
</gene>